<dbReference type="OrthoDB" id="422540at2759"/>
<evidence type="ECO:0008006" key="3">
    <source>
        <dbReference type="Google" id="ProtNLM"/>
    </source>
</evidence>
<dbReference type="Proteomes" id="UP000499080">
    <property type="component" value="Unassembled WGS sequence"/>
</dbReference>
<dbReference type="GO" id="GO:0071897">
    <property type="term" value="P:DNA biosynthetic process"/>
    <property type="evidence" value="ECO:0007669"/>
    <property type="project" value="UniProtKB-ARBA"/>
</dbReference>
<reference evidence="1 2" key="1">
    <citation type="journal article" date="2019" name="Sci. Rep.">
        <title>Orb-weaving spider Araneus ventricosus genome elucidates the spidroin gene catalogue.</title>
        <authorList>
            <person name="Kono N."/>
            <person name="Nakamura H."/>
            <person name="Ohtoshi R."/>
            <person name="Moran D.A.P."/>
            <person name="Shinohara A."/>
            <person name="Yoshida Y."/>
            <person name="Fujiwara M."/>
            <person name="Mori M."/>
            <person name="Tomita M."/>
            <person name="Arakawa K."/>
        </authorList>
    </citation>
    <scope>NUCLEOTIDE SEQUENCE [LARGE SCALE GENOMIC DNA]</scope>
</reference>
<name>A0A4Y2M1D9_ARAVE</name>
<dbReference type="EMBL" id="BGPR01202068">
    <property type="protein sequence ID" value="GBN20562.1"/>
    <property type="molecule type" value="Genomic_DNA"/>
</dbReference>
<organism evidence="1 2">
    <name type="scientific">Araneus ventricosus</name>
    <name type="common">Orbweaver spider</name>
    <name type="synonym">Epeira ventricosa</name>
    <dbReference type="NCBI Taxonomy" id="182803"/>
    <lineage>
        <taxon>Eukaryota</taxon>
        <taxon>Metazoa</taxon>
        <taxon>Ecdysozoa</taxon>
        <taxon>Arthropoda</taxon>
        <taxon>Chelicerata</taxon>
        <taxon>Arachnida</taxon>
        <taxon>Araneae</taxon>
        <taxon>Araneomorphae</taxon>
        <taxon>Entelegynae</taxon>
        <taxon>Araneoidea</taxon>
        <taxon>Araneidae</taxon>
        <taxon>Araneus</taxon>
    </lineage>
</organism>
<accession>A0A4Y2M1D9</accession>
<sequence>MSESTSRFIPNAAVMQRILYDLVKGKKKRDKTTIDWSEAAVQAFQTCKNSIAQAALLAHPNSEANMLGHNLIQFSLRHTSMHFYNSIPSGDVITFASLSTINNVYLSFSKLFDVIEGTFSPFC</sequence>
<dbReference type="InterPro" id="IPR043502">
    <property type="entry name" value="DNA/RNA_pol_sf"/>
</dbReference>
<protein>
    <recommendedName>
        <fullName evidence="3">Reverse transcriptase/retrotransposon-derived protein RNase H-like domain-containing protein</fullName>
    </recommendedName>
</protein>
<dbReference type="InterPro" id="IPR043128">
    <property type="entry name" value="Rev_trsase/Diguanyl_cyclase"/>
</dbReference>
<evidence type="ECO:0000313" key="2">
    <source>
        <dbReference type="Proteomes" id="UP000499080"/>
    </source>
</evidence>
<proteinExistence type="predicted"/>
<dbReference type="SUPFAM" id="SSF56672">
    <property type="entry name" value="DNA/RNA polymerases"/>
    <property type="match status" value="1"/>
</dbReference>
<gene>
    <name evidence="1" type="ORF">AVEN_144752_1</name>
</gene>
<comment type="caution">
    <text evidence="1">The sequence shown here is derived from an EMBL/GenBank/DDBJ whole genome shotgun (WGS) entry which is preliminary data.</text>
</comment>
<keyword evidence="2" id="KW-1185">Reference proteome</keyword>
<dbReference type="Gene3D" id="3.30.70.270">
    <property type="match status" value="1"/>
</dbReference>
<dbReference type="AlphaFoldDB" id="A0A4Y2M1D9"/>
<evidence type="ECO:0000313" key="1">
    <source>
        <dbReference type="EMBL" id="GBN20562.1"/>
    </source>
</evidence>